<dbReference type="PANTHER" id="PTHR33490:SF6">
    <property type="entry name" value="SLL1049 PROTEIN"/>
    <property type="match status" value="1"/>
</dbReference>
<dbReference type="EMBL" id="JACCFH010000001">
    <property type="protein sequence ID" value="NYG34477.1"/>
    <property type="molecule type" value="Genomic_DNA"/>
</dbReference>
<organism evidence="2 3">
    <name type="scientific">Sphaerotilus montanus</name>
    <dbReference type="NCBI Taxonomy" id="522889"/>
    <lineage>
        <taxon>Bacteria</taxon>
        <taxon>Pseudomonadati</taxon>
        <taxon>Pseudomonadota</taxon>
        <taxon>Betaproteobacteria</taxon>
        <taxon>Burkholderiales</taxon>
        <taxon>Sphaerotilaceae</taxon>
        <taxon>Sphaerotilus</taxon>
    </lineage>
</organism>
<dbReference type="InterPro" id="IPR002931">
    <property type="entry name" value="Transglutaminase-like"/>
</dbReference>
<keyword evidence="2" id="KW-0378">Hydrolase</keyword>
<dbReference type="GO" id="GO:0006508">
    <property type="term" value="P:proteolysis"/>
    <property type="evidence" value="ECO:0007669"/>
    <property type="project" value="UniProtKB-KW"/>
</dbReference>
<dbReference type="PANTHER" id="PTHR33490">
    <property type="entry name" value="BLR5614 PROTEIN-RELATED"/>
    <property type="match status" value="1"/>
</dbReference>
<dbReference type="Proteomes" id="UP000518288">
    <property type="component" value="Unassembled WGS sequence"/>
</dbReference>
<accession>A0A7Y9QZN6</accession>
<dbReference type="Gene3D" id="3.10.620.30">
    <property type="match status" value="1"/>
</dbReference>
<name>A0A7Y9QZN6_9BURK</name>
<gene>
    <name evidence="2" type="ORF">BDD16_003463</name>
</gene>
<keyword evidence="2" id="KW-0645">Protease</keyword>
<evidence type="ECO:0000259" key="1">
    <source>
        <dbReference type="SMART" id="SM00460"/>
    </source>
</evidence>
<dbReference type="SMART" id="SM00460">
    <property type="entry name" value="TGc"/>
    <property type="match status" value="1"/>
</dbReference>
<comment type="caution">
    <text evidence="2">The sequence shown here is derived from an EMBL/GenBank/DDBJ whole genome shotgun (WGS) entry which is preliminary data.</text>
</comment>
<dbReference type="SUPFAM" id="SSF54001">
    <property type="entry name" value="Cysteine proteinases"/>
    <property type="match status" value="1"/>
</dbReference>
<dbReference type="AlphaFoldDB" id="A0A7Y9QZN6"/>
<feature type="domain" description="Transglutaminase-like" evidence="1">
    <location>
        <begin position="155"/>
        <end position="220"/>
    </location>
</feature>
<evidence type="ECO:0000313" key="2">
    <source>
        <dbReference type="EMBL" id="NYG34477.1"/>
    </source>
</evidence>
<protein>
    <submittedName>
        <fullName evidence="2">Transglutaminase-like putative cysteine protease</fullName>
    </submittedName>
</protein>
<dbReference type="GO" id="GO:0008233">
    <property type="term" value="F:peptidase activity"/>
    <property type="evidence" value="ECO:0007669"/>
    <property type="project" value="UniProtKB-KW"/>
</dbReference>
<keyword evidence="3" id="KW-1185">Reference proteome</keyword>
<dbReference type="InterPro" id="IPR013589">
    <property type="entry name" value="Bac_transglu_N"/>
</dbReference>
<dbReference type="RefSeq" id="WP_179635109.1">
    <property type="nucleotide sequence ID" value="NZ_CAXYYM010000057.1"/>
</dbReference>
<dbReference type="Pfam" id="PF08379">
    <property type="entry name" value="Bact_transglu_N"/>
    <property type="match status" value="1"/>
</dbReference>
<dbReference type="InterPro" id="IPR038765">
    <property type="entry name" value="Papain-like_cys_pep_sf"/>
</dbReference>
<proteinExistence type="predicted"/>
<sequence length="265" mass="28310">MKYQIRHRTHYRYTQPLHSATQTLCLTPRHTDTQIVHHWQLASATPLQAQTDAWGNQSHVLTAGAGARMLQCEATGMVEALGESLQTDPLGPDPRLYLMPSTLARADEALRRSALVAVRGVDGSRAQAQALAALVAERVRYQPGCTNANTTAAEAWLGGAGVCQDQAHVLVAACRAVGLPARYVSGYFHAPGSPELASHAWAQVCLDPTARRWLGLDVTHGCVVDERHVQIAVGPDYAACAPVRGVRSGGGSERLTVSVEVALLA</sequence>
<reference evidence="2 3" key="1">
    <citation type="submission" date="2020-07" db="EMBL/GenBank/DDBJ databases">
        <title>Genomic Encyclopedia of Archaeal and Bacterial Type Strains, Phase II (KMG-II): from individual species to whole genera.</title>
        <authorList>
            <person name="Goeker M."/>
        </authorList>
    </citation>
    <scope>NUCLEOTIDE SEQUENCE [LARGE SCALE GENOMIC DNA]</scope>
    <source>
        <strain evidence="2 3">DSM 21226</strain>
    </source>
</reference>
<dbReference type="Pfam" id="PF01841">
    <property type="entry name" value="Transglut_core"/>
    <property type="match status" value="1"/>
</dbReference>
<evidence type="ECO:0000313" key="3">
    <source>
        <dbReference type="Proteomes" id="UP000518288"/>
    </source>
</evidence>